<keyword evidence="1" id="KW-0732">Signal</keyword>
<accession>A0ABT4TGH9</accession>
<comment type="caution">
    <text evidence="2">The sequence shown here is derived from an EMBL/GenBank/DDBJ whole genome shotgun (WGS) entry which is preliminary data.</text>
</comment>
<feature type="chain" id="PRO_5046154451" description="GerMN domain-containing protein" evidence="1">
    <location>
        <begin position="20"/>
        <end position="163"/>
    </location>
</feature>
<evidence type="ECO:0008006" key="4">
    <source>
        <dbReference type="Google" id="ProtNLM"/>
    </source>
</evidence>
<dbReference type="PROSITE" id="PS51257">
    <property type="entry name" value="PROKAR_LIPOPROTEIN"/>
    <property type="match status" value="1"/>
</dbReference>
<sequence length="163" mass="16462">MRPFLVRVLVPLLAVLLSAGCGLRPTGPADGGRAPTGVAPGVTLYFIGGDGELQPDFRDSGRLGTVSDAVSLLIAGPGPTSGLSTGIAAVSTTRVVVTTGPEVLTVLVPLAMDEVTPQGIDQIVCTALGVHVQSGGAEDTEVRVGFTTGGRESEELRTCPLIG</sequence>
<evidence type="ECO:0000313" key="3">
    <source>
        <dbReference type="Proteomes" id="UP001165685"/>
    </source>
</evidence>
<protein>
    <recommendedName>
        <fullName evidence="4">GerMN domain-containing protein</fullName>
    </recommendedName>
</protein>
<feature type="signal peptide" evidence="1">
    <location>
        <begin position="1"/>
        <end position="19"/>
    </location>
</feature>
<proteinExistence type="predicted"/>
<reference evidence="2" key="1">
    <citation type="submission" date="2023-01" db="EMBL/GenBank/DDBJ databases">
        <title>Draft genome sequence of Nocardiopsis sp. LSu2-4 isolated from halophytes.</title>
        <authorList>
            <person name="Duangmal K."/>
            <person name="Chantavorakit T."/>
        </authorList>
    </citation>
    <scope>NUCLEOTIDE SEQUENCE</scope>
    <source>
        <strain evidence="2">LSu2-4</strain>
    </source>
</reference>
<gene>
    <name evidence="2" type="ORF">O4U47_02515</name>
</gene>
<evidence type="ECO:0000313" key="2">
    <source>
        <dbReference type="EMBL" id="MDA2803374.1"/>
    </source>
</evidence>
<dbReference type="EMBL" id="JAQFWP010000003">
    <property type="protein sequence ID" value="MDA2803374.1"/>
    <property type="molecule type" value="Genomic_DNA"/>
</dbReference>
<keyword evidence="3" id="KW-1185">Reference proteome</keyword>
<name>A0ABT4TGH9_9ACTN</name>
<evidence type="ECO:0000256" key="1">
    <source>
        <dbReference type="SAM" id="SignalP"/>
    </source>
</evidence>
<dbReference type="Proteomes" id="UP001165685">
    <property type="component" value="Unassembled WGS sequence"/>
</dbReference>
<organism evidence="2 3">
    <name type="scientific">Nocardiopsis suaedae</name>
    <dbReference type="NCBI Taxonomy" id="3018444"/>
    <lineage>
        <taxon>Bacteria</taxon>
        <taxon>Bacillati</taxon>
        <taxon>Actinomycetota</taxon>
        <taxon>Actinomycetes</taxon>
        <taxon>Streptosporangiales</taxon>
        <taxon>Nocardiopsidaceae</taxon>
        <taxon>Nocardiopsis</taxon>
    </lineage>
</organism>
<dbReference type="RefSeq" id="WP_270675787.1">
    <property type="nucleotide sequence ID" value="NZ_JAQFWP010000003.1"/>
</dbReference>